<organism evidence="3 4">
    <name type="scientific">Brachybacterium ginsengisoli</name>
    <dbReference type="NCBI Taxonomy" id="1331682"/>
    <lineage>
        <taxon>Bacteria</taxon>
        <taxon>Bacillati</taxon>
        <taxon>Actinomycetota</taxon>
        <taxon>Actinomycetes</taxon>
        <taxon>Micrococcales</taxon>
        <taxon>Dermabacteraceae</taxon>
        <taxon>Brachybacterium</taxon>
    </lineage>
</organism>
<protein>
    <submittedName>
        <fullName evidence="3">Universal stress protein UspA</fullName>
    </submittedName>
</protein>
<dbReference type="Pfam" id="PF00582">
    <property type="entry name" value="Usp"/>
    <property type="match status" value="1"/>
</dbReference>
<sequence length="141" mass="14734">MTIVVGYSPSGQGRAALRAALRYAARTQEGLAIASHQYHDAEQGVTAASEAAVRAELEELGILCGDVTVHSSPERDIGEFLLSLVEEVDASLVVIGLRRKPPIGKMNLGASARRVVLGAPCPVLAVKDDPLVPTNPPAGRS</sequence>
<dbReference type="Gene3D" id="3.40.50.620">
    <property type="entry name" value="HUPs"/>
    <property type="match status" value="1"/>
</dbReference>
<gene>
    <name evidence="3" type="ORF">CFK41_09770</name>
</gene>
<accession>A0A291GXW3</accession>
<dbReference type="Proteomes" id="UP000217889">
    <property type="component" value="Chromosome"/>
</dbReference>
<dbReference type="InterPro" id="IPR014729">
    <property type="entry name" value="Rossmann-like_a/b/a_fold"/>
</dbReference>
<dbReference type="KEGG" id="bgg:CFK41_09770"/>
<comment type="similarity">
    <text evidence="1">Belongs to the universal stress protein A family.</text>
</comment>
<keyword evidence="4" id="KW-1185">Reference proteome</keyword>
<evidence type="ECO:0000256" key="1">
    <source>
        <dbReference type="ARBA" id="ARBA00008791"/>
    </source>
</evidence>
<dbReference type="OrthoDB" id="5419113at2"/>
<dbReference type="PRINTS" id="PR01438">
    <property type="entry name" value="UNVRSLSTRESS"/>
</dbReference>
<dbReference type="SUPFAM" id="SSF52402">
    <property type="entry name" value="Adenine nucleotide alpha hydrolases-like"/>
    <property type="match status" value="1"/>
</dbReference>
<reference evidence="3 4" key="1">
    <citation type="journal article" date="2014" name="Int. J. Syst. Evol. Microbiol.">
        <title>Brachybacterium ginsengisoli sp. nov., isolated from soil of a ginseng field.</title>
        <authorList>
            <person name="Hoang V.A."/>
            <person name="Kim Y.J."/>
            <person name="Nguyen N.L."/>
            <person name="Yang D.C."/>
        </authorList>
    </citation>
    <scope>NUCLEOTIDE SEQUENCE [LARGE SCALE GENOMIC DNA]</scope>
    <source>
        <strain evidence="3 4">DCY80</strain>
    </source>
</reference>
<evidence type="ECO:0000313" key="3">
    <source>
        <dbReference type="EMBL" id="ATG55023.1"/>
    </source>
</evidence>
<dbReference type="CDD" id="cd00293">
    <property type="entry name" value="USP-like"/>
    <property type="match status" value="1"/>
</dbReference>
<evidence type="ECO:0000313" key="4">
    <source>
        <dbReference type="Proteomes" id="UP000217889"/>
    </source>
</evidence>
<dbReference type="AlphaFoldDB" id="A0A291GXW3"/>
<dbReference type="RefSeq" id="WP_096799487.1">
    <property type="nucleotide sequence ID" value="NZ_CP023564.1"/>
</dbReference>
<feature type="domain" description="UspA" evidence="2">
    <location>
        <begin position="2"/>
        <end position="127"/>
    </location>
</feature>
<proteinExistence type="inferred from homology"/>
<dbReference type="EMBL" id="CP023564">
    <property type="protein sequence ID" value="ATG55023.1"/>
    <property type="molecule type" value="Genomic_DNA"/>
</dbReference>
<evidence type="ECO:0000259" key="2">
    <source>
        <dbReference type="Pfam" id="PF00582"/>
    </source>
</evidence>
<dbReference type="InterPro" id="IPR006015">
    <property type="entry name" value="Universal_stress_UspA"/>
</dbReference>
<name>A0A291GXW3_9MICO</name>
<dbReference type="InterPro" id="IPR006016">
    <property type="entry name" value="UspA"/>
</dbReference>